<accession>A0A7X5QYD5</accession>
<dbReference type="InterPro" id="IPR051908">
    <property type="entry name" value="Ribosomal_N-acetyltransferase"/>
</dbReference>
<protein>
    <submittedName>
        <fullName evidence="2">RimJ/RimL family protein N-acetyltransferase</fullName>
    </submittedName>
</protein>
<evidence type="ECO:0000313" key="3">
    <source>
        <dbReference type="Proteomes" id="UP000541033"/>
    </source>
</evidence>
<proteinExistence type="predicted"/>
<dbReference type="CDD" id="cd04301">
    <property type="entry name" value="NAT_SF"/>
    <property type="match status" value="1"/>
</dbReference>
<dbReference type="Gene3D" id="3.40.630.30">
    <property type="match status" value="1"/>
</dbReference>
<name>A0A7X5QYD5_9MICO</name>
<dbReference type="SUPFAM" id="SSF55729">
    <property type="entry name" value="Acyl-CoA N-acyltransferases (Nat)"/>
    <property type="match status" value="1"/>
</dbReference>
<evidence type="ECO:0000259" key="1">
    <source>
        <dbReference type="PROSITE" id="PS51186"/>
    </source>
</evidence>
<dbReference type="Proteomes" id="UP000541033">
    <property type="component" value="Unassembled WGS sequence"/>
</dbReference>
<dbReference type="PROSITE" id="PS51186">
    <property type="entry name" value="GNAT"/>
    <property type="match status" value="1"/>
</dbReference>
<dbReference type="GO" id="GO:0008999">
    <property type="term" value="F:protein-N-terminal-alanine acetyltransferase activity"/>
    <property type="evidence" value="ECO:0007669"/>
    <property type="project" value="TreeGrafter"/>
</dbReference>
<dbReference type="GO" id="GO:1990189">
    <property type="term" value="F:protein N-terminal-serine acetyltransferase activity"/>
    <property type="evidence" value="ECO:0007669"/>
    <property type="project" value="TreeGrafter"/>
</dbReference>
<feature type="domain" description="N-acetyltransferase" evidence="1">
    <location>
        <begin position="23"/>
        <end position="188"/>
    </location>
</feature>
<dbReference type="InterPro" id="IPR000182">
    <property type="entry name" value="GNAT_dom"/>
</dbReference>
<evidence type="ECO:0000313" key="2">
    <source>
        <dbReference type="EMBL" id="NIH52181.1"/>
    </source>
</evidence>
<keyword evidence="2" id="KW-0808">Transferase</keyword>
<dbReference type="RefSeq" id="WP_167146365.1">
    <property type="nucleotide sequence ID" value="NZ_JAAMOX010000001.1"/>
</dbReference>
<dbReference type="PANTHER" id="PTHR43441">
    <property type="entry name" value="RIBOSOMAL-PROTEIN-SERINE ACETYLTRANSFERASE"/>
    <property type="match status" value="1"/>
</dbReference>
<comment type="caution">
    <text evidence="2">The sequence shown here is derived from an EMBL/GenBank/DDBJ whole genome shotgun (WGS) entry which is preliminary data.</text>
</comment>
<dbReference type="GO" id="GO:0005737">
    <property type="term" value="C:cytoplasm"/>
    <property type="evidence" value="ECO:0007669"/>
    <property type="project" value="TreeGrafter"/>
</dbReference>
<dbReference type="Pfam" id="PF13302">
    <property type="entry name" value="Acetyltransf_3"/>
    <property type="match status" value="1"/>
</dbReference>
<organism evidence="2 3">
    <name type="scientific">Lysinibacter cavernae</name>
    <dbReference type="NCBI Taxonomy" id="1640652"/>
    <lineage>
        <taxon>Bacteria</taxon>
        <taxon>Bacillati</taxon>
        <taxon>Actinomycetota</taxon>
        <taxon>Actinomycetes</taxon>
        <taxon>Micrococcales</taxon>
        <taxon>Microbacteriaceae</taxon>
        <taxon>Lysinibacter</taxon>
    </lineage>
</organism>
<dbReference type="InterPro" id="IPR016181">
    <property type="entry name" value="Acyl_CoA_acyltransferase"/>
</dbReference>
<sequence>MSTLNWSPHQPTLHTVTATGKNIILRPWNISDADAVFRACQDPGITRWTTTPDPYLPEHAASFIEASTFGPWDSASGANFAVANEATDEVVASCGFVRGEDAHSRAEIGYWVAPWARRQGIAAAAVRALTRWGFEDLGLERIIIEAATDNEASQRVALSSGFIWEGIQRAREQKEGHRNDLVLFSRLPSDPQFPE</sequence>
<dbReference type="AlphaFoldDB" id="A0A7X5QYD5"/>
<dbReference type="EMBL" id="JAAMOX010000001">
    <property type="protein sequence ID" value="NIH52181.1"/>
    <property type="molecule type" value="Genomic_DNA"/>
</dbReference>
<reference evidence="2 3" key="1">
    <citation type="submission" date="2020-02" db="EMBL/GenBank/DDBJ databases">
        <title>Sequencing the genomes of 1000 actinobacteria strains.</title>
        <authorList>
            <person name="Klenk H.-P."/>
        </authorList>
    </citation>
    <scope>NUCLEOTIDE SEQUENCE [LARGE SCALE GENOMIC DNA]</scope>
    <source>
        <strain evidence="2 3">DSM 27960</strain>
    </source>
</reference>
<gene>
    <name evidence="2" type="ORF">FHX76_000049</name>
</gene>
<keyword evidence="3" id="KW-1185">Reference proteome</keyword>
<dbReference type="PANTHER" id="PTHR43441:SF10">
    <property type="entry name" value="ACETYLTRANSFERASE"/>
    <property type="match status" value="1"/>
</dbReference>